<comment type="caution">
    <text evidence="1">The sequence shown here is derived from an EMBL/GenBank/DDBJ whole genome shotgun (WGS) entry which is preliminary data.</text>
</comment>
<dbReference type="InterPro" id="IPR028322">
    <property type="entry name" value="PNRC-like_rgn"/>
</dbReference>
<gene>
    <name evidence="1" type="ORF">RND81_14G030800</name>
</gene>
<dbReference type="GO" id="GO:0016071">
    <property type="term" value="P:mRNA metabolic process"/>
    <property type="evidence" value="ECO:0007669"/>
    <property type="project" value="UniProtKB-ARBA"/>
</dbReference>
<accession>A0AAW1GKU7</accession>
<sequence length="110" mass="12160">MATELLYPSDCLTNQRMSIVNTTHIRRGTLVKLSTLTRFKKVNYVNNDKNQNLVNDSWSRPVVGEYAGSAFVVSPSPESVPLPSFSTKAVPSVDCSATRDLRRLLGLEST</sequence>
<evidence type="ECO:0000313" key="2">
    <source>
        <dbReference type="Proteomes" id="UP001443914"/>
    </source>
</evidence>
<dbReference type="AlphaFoldDB" id="A0AAW1GKU7"/>
<dbReference type="PANTHER" id="PTHR33670">
    <property type="entry name" value="SPLICING FACTOR, PROLINE- AND GLUTAMINE-RICH-LIKE"/>
    <property type="match status" value="1"/>
</dbReference>
<dbReference type="Proteomes" id="UP001443914">
    <property type="component" value="Unassembled WGS sequence"/>
</dbReference>
<dbReference type="Pfam" id="PF15365">
    <property type="entry name" value="PNRC"/>
    <property type="match status" value="1"/>
</dbReference>
<proteinExistence type="predicted"/>
<keyword evidence="2" id="KW-1185">Reference proteome</keyword>
<organism evidence="1 2">
    <name type="scientific">Saponaria officinalis</name>
    <name type="common">Common soapwort</name>
    <name type="synonym">Lychnis saponaria</name>
    <dbReference type="NCBI Taxonomy" id="3572"/>
    <lineage>
        <taxon>Eukaryota</taxon>
        <taxon>Viridiplantae</taxon>
        <taxon>Streptophyta</taxon>
        <taxon>Embryophyta</taxon>
        <taxon>Tracheophyta</taxon>
        <taxon>Spermatophyta</taxon>
        <taxon>Magnoliopsida</taxon>
        <taxon>eudicotyledons</taxon>
        <taxon>Gunneridae</taxon>
        <taxon>Pentapetalae</taxon>
        <taxon>Caryophyllales</taxon>
        <taxon>Caryophyllaceae</taxon>
        <taxon>Caryophylleae</taxon>
        <taxon>Saponaria</taxon>
    </lineage>
</organism>
<dbReference type="PANTHER" id="PTHR33670:SF1">
    <property type="entry name" value="OS09G0416300 PROTEIN"/>
    <property type="match status" value="1"/>
</dbReference>
<reference evidence="1" key="1">
    <citation type="submission" date="2024-03" db="EMBL/GenBank/DDBJ databases">
        <title>WGS assembly of Saponaria officinalis var. Norfolk2.</title>
        <authorList>
            <person name="Jenkins J."/>
            <person name="Shu S."/>
            <person name="Grimwood J."/>
            <person name="Barry K."/>
            <person name="Goodstein D."/>
            <person name="Schmutz J."/>
            <person name="Leebens-Mack J."/>
            <person name="Osbourn A."/>
        </authorList>
    </citation>
    <scope>NUCLEOTIDE SEQUENCE [LARGE SCALE GENOMIC DNA]</scope>
    <source>
        <strain evidence="1">JIC</strain>
    </source>
</reference>
<protein>
    <submittedName>
        <fullName evidence="1">Uncharacterized protein</fullName>
    </submittedName>
</protein>
<evidence type="ECO:0000313" key="1">
    <source>
        <dbReference type="EMBL" id="KAK9664285.1"/>
    </source>
</evidence>
<name>A0AAW1GKU7_SAPOF</name>
<dbReference type="EMBL" id="JBDFQZ010000014">
    <property type="protein sequence ID" value="KAK9664285.1"/>
    <property type="molecule type" value="Genomic_DNA"/>
</dbReference>